<evidence type="ECO:0000313" key="2">
    <source>
        <dbReference type="Proteomes" id="UP001597083"/>
    </source>
</evidence>
<keyword evidence="2" id="KW-1185">Reference proteome</keyword>
<proteinExistence type="predicted"/>
<keyword evidence="1" id="KW-0808">Transferase</keyword>
<reference evidence="2" key="1">
    <citation type="journal article" date="2019" name="Int. J. Syst. Evol. Microbiol.">
        <title>The Global Catalogue of Microorganisms (GCM) 10K type strain sequencing project: providing services to taxonomists for standard genome sequencing and annotation.</title>
        <authorList>
            <consortium name="The Broad Institute Genomics Platform"/>
            <consortium name="The Broad Institute Genome Sequencing Center for Infectious Disease"/>
            <person name="Wu L."/>
            <person name="Ma J."/>
        </authorList>
    </citation>
    <scope>NUCLEOTIDE SEQUENCE [LARGE SCALE GENOMIC DNA]</scope>
    <source>
        <strain evidence="2">JCM 31696</strain>
    </source>
</reference>
<gene>
    <name evidence="1" type="ORF">ACFQ07_12860</name>
</gene>
<dbReference type="Gene3D" id="3.60.20.40">
    <property type="match status" value="1"/>
</dbReference>
<dbReference type="Proteomes" id="UP001597083">
    <property type="component" value="Unassembled WGS sequence"/>
</dbReference>
<dbReference type="InterPro" id="IPR043137">
    <property type="entry name" value="GGT_ssub_C"/>
</dbReference>
<sequence>GGRSPRLPSFPDREVGAIDADDALNQLADGIPAVVRRTEARGDTCFVSAVDREGNMVVATPSGGWLKSSPVVPGLGFPLGTRGQMAWLAEGHANALAPGKRPRTTLSPSLVLKDGRAYLGFGTPGGDQQDQWTLNAFLAHVDFGLGAQAAVEARAFHTDHVPSSFTPHRRRPRALVIEQGCDEGVLDELRRRGHEVSQAAPYSLGKVCMTGTRPDGTVSAA</sequence>
<dbReference type="Pfam" id="PF01019">
    <property type="entry name" value="G_glu_transpept"/>
    <property type="match status" value="1"/>
</dbReference>
<accession>A0ABW3CF82</accession>
<feature type="non-terminal residue" evidence="1">
    <location>
        <position position="221"/>
    </location>
</feature>
<protein>
    <submittedName>
        <fullName evidence="1">Gamma-glutamyltransferase</fullName>
        <ecNumber evidence="1">2.3.2.2</ecNumber>
    </submittedName>
</protein>
<keyword evidence="1" id="KW-0012">Acyltransferase</keyword>
<dbReference type="InterPro" id="IPR029055">
    <property type="entry name" value="Ntn_hydrolases_N"/>
</dbReference>
<dbReference type="GO" id="GO:0103068">
    <property type="term" value="F:leukotriene C4 gamma-glutamyl transferase activity"/>
    <property type="evidence" value="ECO:0007669"/>
    <property type="project" value="UniProtKB-EC"/>
</dbReference>
<dbReference type="PRINTS" id="PR01210">
    <property type="entry name" value="GGTRANSPTASE"/>
</dbReference>
<dbReference type="PANTHER" id="PTHR43881">
    <property type="entry name" value="GAMMA-GLUTAMYLTRANSPEPTIDASE (AFU_ORTHOLOGUE AFUA_4G13580)"/>
    <property type="match status" value="1"/>
</dbReference>
<dbReference type="PANTHER" id="PTHR43881:SF1">
    <property type="entry name" value="GAMMA-GLUTAMYLTRANSPEPTIDASE (AFU_ORTHOLOGUE AFUA_4G13580)"/>
    <property type="match status" value="1"/>
</dbReference>
<dbReference type="EC" id="2.3.2.2" evidence="1"/>
<organism evidence="1 2">
    <name type="scientific">Actinomadura adrarensis</name>
    <dbReference type="NCBI Taxonomy" id="1819600"/>
    <lineage>
        <taxon>Bacteria</taxon>
        <taxon>Bacillati</taxon>
        <taxon>Actinomycetota</taxon>
        <taxon>Actinomycetes</taxon>
        <taxon>Streptosporangiales</taxon>
        <taxon>Thermomonosporaceae</taxon>
        <taxon>Actinomadura</taxon>
    </lineage>
</organism>
<dbReference type="EMBL" id="JBHTIR010001903">
    <property type="protein sequence ID" value="MFD0853123.1"/>
    <property type="molecule type" value="Genomic_DNA"/>
</dbReference>
<comment type="caution">
    <text evidence="1">The sequence shown here is derived from an EMBL/GenBank/DDBJ whole genome shotgun (WGS) entry which is preliminary data.</text>
</comment>
<name>A0ABW3CF82_9ACTN</name>
<evidence type="ECO:0000313" key="1">
    <source>
        <dbReference type="EMBL" id="MFD0853123.1"/>
    </source>
</evidence>
<dbReference type="SUPFAM" id="SSF56235">
    <property type="entry name" value="N-terminal nucleophile aminohydrolases (Ntn hydrolases)"/>
    <property type="match status" value="1"/>
</dbReference>
<dbReference type="InterPro" id="IPR052896">
    <property type="entry name" value="GGT-like_enzyme"/>
</dbReference>
<feature type="non-terminal residue" evidence="1">
    <location>
        <position position="1"/>
    </location>
</feature>